<sequence length="435" mass="50279">MFYSRSSRLLRLRTHLHCSSLVSTPARSIRRWNSTNKHDELSLFSLDLDLTEIEKPKDLNNSIDSQDPLVDSLVALPFNELSKNDILTDFLRDTKHDEPVGPFDKILEDLGLDDYSELSKKDEGWREGAGEANDELDQHVDLEDIVKQEKDLFESIFSKYSMKEDSETNDNTKYDLPELVLSTLNKSYTTPVKPSKWSFFSPQPTAQASEEEQLTRTKSALQETLEHISSLGSRSELMEFSRQFFSRYLSNDYDKDTFVLRKRRDESSDDYLNRQKAVCREIEDVSHLTPEAPLLTSLTMPILMNHIITTFLTKFYDASLALTLFNCSKENLGLYTVVCDQTTYNEILKVYWVFYGKASLYEVELIIVEMINNGFRGDAQTFAILNEILKSYHTMRMGQSVYNPRGSPIWCEEDERRARNLGSQLRKIGSHLKAR</sequence>
<dbReference type="GO" id="GO:0005739">
    <property type="term" value="C:mitochondrion"/>
    <property type="evidence" value="ECO:0007669"/>
    <property type="project" value="InterPro"/>
</dbReference>
<evidence type="ECO:0000313" key="3">
    <source>
        <dbReference type="Proteomes" id="UP001338582"/>
    </source>
</evidence>
<name>A0AAX4H5W4_9ASCO</name>
<evidence type="ECO:0000313" key="2">
    <source>
        <dbReference type="EMBL" id="WPK23869.1"/>
    </source>
</evidence>
<dbReference type="KEGG" id="asau:88172186"/>
<proteinExistence type="predicted"/>
<gene>
    <name evidence="2" type="ORF">PUMCH_001119</name>
</gene>
<dbReference type="RefSeq" id="XP_062876254.1">
    <property type="nucleotide sequence ID" value="XM_063020184.1"/>
</dbReference>
<evidence type="ECO:0000259" key="1">
    <source>
        <dbReference type="Pfam" id="PF19189"/>
    </source>
</evidence>
<feature type="domain" description="Mtf2-like C-terminal" evidence="1">
    <location>
        <begin position="218"/>
        <end position="429"/>
    </location>
</feature>
<organism evidence="2 3">
    <name type="scientific">Australozyma saopauloensis</name>
    <dbReference type="NCBI Taxonomy" id="291208"/>
    <lineage>
        <taxon>Eukaryota</taxon>
        <taxon>Fungi</taxon>
        <taxon>Dikarya</taxon>
        <taxon>Ascomycota</taxon>
        <taxon>Saccharomycotina</taxon>
        <taxon>Pichiomycetes</taxon>
        <taxon>Metschnikowiaceae</taxon>
        <taxon>Australozyma</taxon>
    </lineage>
</organism>
<dbReference type="PANTHER" id="PTHR39468:SF1">
    <property type="entry name" value="MTF2-LIKE C-TERMINAL DOMAIN-CONTAINING PROTEIN"/>
    <property type="match status" value="1"/>
</dbReference>
<dbReference type="Proteomes" id="UP001338582">
    <property type="component" value="Chromosome 1"/>
</dbReference>
<dbReference type="PANTHER" id="PTHR39468">
    <property type="entry name" value="CHROMOSOME 7, WHOLE GENOME SHOTGUN SEQUENCE"/>
    <property type="match status" value="1"/>
</dbReference>
<accession>A0AAX4H5W4</accession>
<reference evidence="2 3" key="1">
    <citation type="submission" date="2023-10" db="EMBL/GenBank/DDBJ databases">
        <title>Draft Genome Sequence of Candida saopaulonensis from a very Premature Infant with Sepsis.</title>
        <authorList>
            <person name="Ning Y."/>
            <person name="Dai R."/>
            <person name="Xiao M."/>
            <person name="Xu Y."/>
            <person name="Yan Q."/>
            <person name="Zhang L."/>
        </authorList>
    </citation>
    <scope>NUCLEOTIDE SEQUENCE [LARGE SCALE GENOMIC DNA]</scope>
    <source>
        <strain evidence="2 3">19XY460</strain>
    </source>
</reference>
<dbReference type="GeneID" id="88172186"/>
<protein>
    <recommendedName>
        <fullName evidence="1">Mtf2-like C-terminal domain-containing protein</fullName>
    </recommendedName>
</protein>
<dbReference type="Pfam" id="PF19189">
    <property type="entry name" value="Mtf2"/>
    <property type="match status" value="1"/>
</dbReference>
<dbReference type="AlphaFoldDB" id="A0AAX4H5W4"/>
<keyword evidence="3" id="KW-1185">Reference proteome</keyword>
<dbReference type="InterPro" id="IPR040009">
    <property type="entry name" value="Mtf2/C5D6.12-like"/>
</dbReference>
<dbReference type="InterPro" id="IPR043837">
    <property type="entry name" value="Mtf2-like_C"/>
</dbReference>
<dbReference type="EMBL" id="CP138894">
    <property type="protein sequence ID" value="WPK23869.1"/>
    <property type="molecule type" value="Genomic_DNA"/>
</dbReference>